<evidence type="ECO:0000313" key="2">
    <source>
        <dbReference type="Proteomes" id="UP000176786"/>
    </source>
</evidence>
<reference evidence="1 2" key="1">
    <citation type="journal article" date="2016" name="Nat. Commun.">
        <title>Thousands of microbial genomes shed light on interconnected biogeochemical processes in an aquifer system.</title>
        <authorList>
            <person name="Anantharaman K."/>
            <person name="Brown C.T."/>
            <person name="Hug L.A."/>
            <person name="Sharon I."/>
            <person name="Castelle C.J."/>
            <person name="Probst A.J."/>
            <person name="Thomas B.C."/>
            <person name="Singh A."/>
            <person name="Wilkins M.J."/>
            <person name="Karaoz U."/>
            <person name="Brodie E.L."/>
            <person name="Williams K.H."/>
            <person name="Hubbard S.S."/>
            <person name="Banfield J.F."/>
        </authorList>
    </citation>
    <scope>NUCLEOTIDE SEQUENCE [LARGE SCALE GENOMIC DNA]</scope>
</reference>
<protein>
    <submittedName>
        <fullName evidence="1">Uncharacterized protein</fullName>
    </submittedName>
</protein>
<gene>
    <name evidence="1" type="ORF">A3J48_04640</name>
</gene>
<dbReference type="STRING" id="1817832.A3J48_04640"/>
<evidence type="ECO:0000313" key="1">
    <source>
        <dbReference type="EMBL" id="OGE85576.1"/>
    </source>
</evidence>
<dbReference type="EMBL" id="MFES01000025">
    <property type="protein sequence ID" value="OGE85576.1"/>
    <property type="molecule type" value="Genomic_DNA"/>
</dbReference>
<dbReference type="AlphaFoldDB" id="A0A1F5P6N6"/>
<proteinExistence type="predicted"/>
<organism evidence="1 2">
    <name type="scientific">Candidatus Doudnabacteria bacterium RIFCSPHIGHO2_02_FULL_46_11</name>
    <dbReference type="NCBI Taxonomy" id="1817832"/>
    <lineage>
        <taxon>Bacteria</taxon>
        <taxon>Candidatus Doudnaibacteriota</taxon>
    </lineage>
</organism>
<dbReference type="Proteomes" id="UP000176786">
    <property type="component" value="Unassembled WGS sequence"/>
</dbReference>
<accession>A0A1F5P6N6</accession>
<name>A0A1F5P6N6_9BACT</name>
<comment type="caution">
    <text evidence="1">The sequence shown here is derived from an EMBL/GenBank/DDBJ whole genome shotgun (WGS) entry which is preliminary data.</text>
</comment>
<sequence>MVFLFVPFPFTLSLEDTEMNEPNWREQRKAMRSLPVELRLLAAIIVDNELRQRQITGTVGGSIADVDPNLTEEQVVERFMTLIDSATDRILEDISEYLSVMGVSVTEARDLLYTALHLGFLTHSHIQT</sequence>